<sequence>MVFFNLNESSVELQKVKIPSTRRNVPVETPASIALVSCDGLRGNDWSDQAEEGPNYALMAYTSSTSDSKNEQLKKDLKKSELMVLGYKSGLESVEERLKFFKTNESVYIKDIKLLKVKIQMKDIAIIELRRKLELAQKEKDNIQLTVDKLENAFKSLNKLIDCQIVDNYKKGLRYENYNAVPHPYTGNFMPPKPDLSFIRLDEFANKPVVENCEAESSQEKPKEVRKNTDASIIKE</sequence>
<feature type="coiled-coil region" evidence="1">
    <location>
        <begin position="126"/>
        <end position="160"/>
    </location>
</feature>
<dbReference type="AlphaFoldDB" id="A0A699HD89"/>
<name>A0A699HD89_TANCI</name>
<evidence type="ECO:0000256" key="1">
    <source>
        <dbReference type="SAM" id="Coils"/>
    </source>
</evidence>
<feature type="region of interest" description="Disordered" evidence="2">
    <location>
        <begin position="212"/>
        <end position="236"/>
    </location>
</feature>
<accession>A0A699HD89</accession>
<organism evidence="3">
    <name type="scientific">Tanacetum cinerariifolium</name>
    <name type="common">Dalmatian daisy</name>
    <name type="synonym">Chrysanthemum cinerariifolium</name>
    <dbReference type="NCBI Taxonomy" id="118510"/>
    <lineage>
        <taxon>Eukaryota</taxon>
        <taxon>Viridiplantae</taxon>
        <taxon>Streptophyta</taxon>
        <taxon>Embryophyta</taxon>
        <taxon>Tracheophyta</taxon>
        <taxon>Spermatophyta</taxon>
        <taxon>Magnoliopsida</taxon>
        <taxon>eudicotyledons</taxon>
        <taxon>Gunneridae</taxon>
        <taxon>Pentapetalae</taxon>
        <taxon>asterids</taxon>
        <taxon>campanulids</taxon>
        <taxon>Asterales</taxon>
        <taxon>Asteraceae</taxon>
        <taxon>Asteroideae</taxon>
        <taxon>Anthemideae</taxon>
        <taxon>Anthemidinae</taxon>
        <taxon>Tanacetum</taxon>
    </lineage>
</organism>
<comment type="caution">
    <text evidence="3">The sequence shown here is derived from an EMBL/GenBank/DDBJ whole genome shotgun (WGS) entry which is preliminary data.</text>
</comment>
<reference evidence="3" key="1">
    <citation type="journal article" date="2019" name="Sci. Rep.">
        <title>Draft genome of Tanacetum cinerariifolium, the natural source of mosquito coil.</title>
        <authorList>
            <person name="Yamashiro T."/>
            <person name="Shiraishi A."/>
            <person name="Satake H."/>
            <person name="Nakayama K."/>
        </authorList>
    </citation>
    <scope>NUCLEOTIDE SEQUENCE</scope>
</reference>
<proteinExistence type="predicted"/>
<dbReference type="EMBL" id="BKCJ010138397">
    <property type="protein sequence ID" value="GEX91078.1"/>
    <property type="molecule type" value="Genomic_DNA"/>
</dbReference>
<evidence type="ECO:0000313" key="3">
    <source>
        <dbReference type="EMBL" id="GEX91078.1"/>
    </source>
</evidence>
<keyword evidence="1" id="KW-0175">Coiled coil</keyword>
<evidence type="ECO:0000256" key="2">
    <source>
        <dbReference type="SAM" id="MobiDB-lite"/>
    </source>
</evidence>
<feature type="compositionally biased region" description="Basic and acidic residues" evidence="2">
    <location>
        <begin position="218"/>
        <end position="236"/>
    </location>
</feature>
<gene>
    <name evidence="3" type="ORF">Tci_363053</name>
</gene>
<protein>
    <submittedName>
        <fullName evidence="3">Uncharacterized protein</fullName>
    </submittedName>
</protein>